<evidence type="ECO:0000313" key="7">
    <source>
        <dbReference type="Proteomes" id="UP000603912"/>
    </source>
</evidence>
<accession>A0A917MJZ0</accession>
<protein>
    <submittedName>
        <fullName evidence="6">GntR family transcriptional regulator</fullName>
    </submittedName>
</protein>
<dbReference type="GO" id="GO:0003700">
    <property type="term" value="F:DNA-binding transcription factor activity"/>
    <property type="evidence" value="ECO:0007669"/>
    <property type="project" value="InterPro"/>
</dbReference>
<evidence type="ECO:0000256" key="3">
    <source>
        <dbReference type="ARBA" id="ARBA00023163"/>
    </source>
</evidence>
<dbReference type="PANTHER" id="PTHR43537:SF24">
    <property type="entry name" value="GLUCONATE OPERON TRANSCRIPTIONAL REPRESSOR"/>
    <property type="match status" value="1"/>
</dbReference>
<dbReference type="GO" id="GO:0003677">
    <property type="term" value="F:DNA binding"/>
    <property type="evidence" value="ECO:0007669"/>
    <property type="project" value="UniProtKB-KW"/>
</dbReference>
<dbReference type="SMART" id="SM00895">
    <property type="entry name" value="FCD"/>
    <property type="match status" value="1"/>
</dbReference>
<proteinExistence type="predicted"/>
<dbReference type="InterPro" id="IPR036388">
    <property type="entry name" value="WH-like_DNA-bd_sf"/>
</dbReference>
<feature type="region of interest" description="Disordered" evidence="4">
    <location>
        <begin position="218"/>
        <end position="245"/>
    </location>
</feature>
<evidence type="ECO:0000256" key="2">
    <source>
        <dbReference type="ARBA" id="ARBA00023125"/>
    </source>
</evidence>
<feature type="domain" description="HTH gntR-type" evidence="5">
    <location>
        <begin position="14"/>
        <end position="81"/>
    </location>
</feature>
<reference evidence="6" key="2">
    <citation type="submission" date="2020-09" db="EMBL/GenBank/DDBJ databases">
        <authorList>
            <person name="Sun Q."/>
            <person name="Zhou Y."/>
        </authorList>
    </citation>
    <scope>NUCLEOTIDE SEQUENCE</scope>
    <source>
        <strain evidence="6">CGMCC 1.12214</strain>
    </source>
</reference>
<dbReference type="CDD" id="cd07377">
    <property type="entry name" value="WHTH_GntR"/>
    <property type="match status" value="1"/>
</dbReference>
<reference evidence="6" key="1">
    <citation type="journal article" date="2014" name="Int. J. Syst. Evol. Microbiol.">
        <title>Complete genome sequence of Corynebacterium casei LMG S-19264T (=DSM 44701T), isolated from a smear-ripened cheese.</title>
        <authorList>
            <consortium name="US DOE Joint Genome Institute (JGI-PGF)"/>
            <person name="Walter F."/>
            <person name="Albersmeier A."/>
            <person name="Kalinowski J."/>
            <person name="Ruckert C."/>
        </authorList>
    </citation>
    <scope>NUCLEOTIDE SEQUENCE</scope>
    <source>
        <strain evidence="6">CGMCC 1.12214</strain>
    </source>
</reference>
<gene>
    <name evidence="6" type="ORF">GCM10007036_46800</name>
</gene>
<dbReference type="PANTHER" id="PTHR43537">
    <property type="entry name" value="TRANSCRIPTIONAL REGULATOR, GNTR FAMILY"/>
    <property type="match status" value="1"/>
</dbReference>
<organism evidence="6 7">
    <name type="scientific">Alsobacter metallidurans</name>
    <dbReference type="NCBI Taxonomy" id="340221"/>
    <lineage>
        <taxon>Bacteria</taxon>
        <taxon>Pseudomonadati</taxon>
        <taxon>Pseudomonadota</taxon>
        <taxon>Alphaproteobacteria</taxon>
        <taxon>Hyphomicrobiales</taxon>
        <taxon>Alsobacteraceae</taxon>
        <taxon>Alsobacter</taxon>
    </lineage>
</organism>
<keyword evidence="1" id="KW-0805">Transcription regulation</keyword>
<evidence type="ECO:0000259" key="5">
    <source>
        <dbReference type="PROSITE" id="PS50949"/>
    </source>
</evidence>
<dbReference type="PROSITE" id="PS50949">
    <property type="entry name" value="HTH_GNTR"/>
    <property type="match status" value="1"/>
</dbReference>
<dbReference type="Pfam" id="PF00392">
    <property type="entry name" value="GntR"/>
    <property type="match status" value="1"/>
</dbReference>
<dbReference type="SUPFAM" id="SSF48008">
    <property type="entry name" value="GntR ligand-binding domain-like"/>
    <property type="match status" value="1"/>
</dbReference>
<comment type="caution">
    <text evidence="6">The sequence shown here is derived from an EMBL/GenBank/DDBJ whole genome shotgun (WGS) entry which is preliminary data.</text>
</comment>
<name>A0A917MJZ0_9HYPH</name>
<dbReference type="SMART" id="SM00345">
    <property type="entry name" value="HTH_GNTR"/>
    <property type="match status" value="1"/>
</dbReference>
<dbReference type="Proteomes" id="UP000603912">
    <property type="component" value="Unassembled WGS sequence"/>
</dbReference>
<keyword evidence="7" id="KW-1185">Reference proteome</keyword>
<dbReference type="InterPro" id="IPR008920">
    <property type="entry name" value="TF_FadR/GntR_C"/>
</dbReference>
<dbReference type="EMBL" id="BMES01000003">
    <property type="protein sequence ID" value="GGH33836.1"/>
    <property type="molecule type" value="Genomic_DNA"/>
</dbReference>
<sequence>MSVKLGPVDPALLKGLRDHVHEHLRRAIIAGELPAGSWLNERAMAEQLGVSTTPLKEALRRLESEGLVATEPRRGVRVTFDAGQAEEMGLARAALEGMIARMAADRIDPAGVERLREVVGRMTKATQAGDVAATIDLNEEFHDAIHDISGCRYLHRLMVGQRIYVHTARAVILGDAEERIRALGEHTAIFEALARRDPENAERCMRDHVLRSVRHHVKTAFEGRPPADPDGRQAPISESAKEQTP</sequence>
<keyword evidence="3" id="KW-0804">Transcription</keyword>
<dbReference type="Pfam" id="PF07729">
    <property type="entry name" value="FCD"/>
    <property type="match status" value="1"/>
</dbReference>
<dbReference type="InterPro" id="IPR000524">
    <property type="entry name" value="Tscrpt_reg_HTH_GntR"/>
</dbReference>
<evidence type="ECO:0000256" key="1">
    <source>
        <dbReference type="ARBA" id="ARBA00023015"/>
    </source>
</evidence>
<evidence type="ECO:0000313" key="6">
    <source>
        <dbReference type="EMBL" id="GGH33836.1"/>
    </source>
</evidence>
<dbReference type="InterPro" id="IPR036390">
    <property type="entry name" value="WH_DNA-bd_sf"/>
</dbReference>
<dbReference type="RefSeq" id="WP_308469389.1">
    <property type="nucleotide sequence ID" value="NZ_BMES01000003.1"/>
</dbReference>
<dbReference type="SUPFAM" id="SSF46785">
    <property type="entry name" value="Winged helix' DNA-binding domain"/>
    <property type="match status" value="1"/>
</dbReference>
<evidence type="ECO:0000256" key="4">
    <source>
        <dbReference type="SAM" id="MobiDB-lite"/>
    </source>
</evidence>
<feature type="compositionally biased region" description="Basic and acidic residues" evidence="4">
    <location>
        <begin position="219"/>
        <end position="231"/>
    </location>
</feature>
<keyword evidence="2" id="KW-0238">DNA-binding</keyword>
<dbReference type="InterPro" id="IPR011711">
    <property type="entry name" value="GntR_C"/>
</dbReference>
<dbReference type="Gene3D" id="1.20.120.530">
    <property type="entry name" value="GntR ligand-binding domain-like"/>
    <property type="match status" value="1"/>
</dbReference>
<dbReference type="AlphaFoldDB" id="A0A917MJZ0"/>
<dbReference type="Gene3D" id="1.10.10.10">
    <property type="entry name" value="Winged helix-like DNA-binding domain superfamily/Winged helix DNA-binding domain"/>
    <property type="match status" value="1"/>
</dbReference>